<gene>
    <name evidence="2" type="ORF">SUNI508_07889</name>
</gene>
<feature type="region of interest" description="Disordered" evidence="1">
    <location>
        <begin position="1"/>
        <end position="98"/>
    </location>
</feature>
<dbReference type="Proteomes" id="UP001408356">
    <property type="component" value="Unassembled WGS sequence"/>
</dbReference>
<feature type="compositionally biased region" description="Basic residues" evidence="1">
    <location>
        <begin position="228"/>
        <end position="237"/>
    </location>
</feature>
<proteinExistence type="predicted"/>
<evidence type="ECO:0000313" key="3">
    <source>
        <dbReference type="Proteomes" id="UP001408356"/>
    </source>
</evidence>
<organism evidence="2 3">
    <name type="scientific">Seiridium unicorne</name>
    <dbReference type="NCBI Taxonomy" id="138068"/>
    <lineage>
        <taxon>Eukaryota</taxon>
        <taxon>Fungi</taxon>
        <taxon>Dikarya</taxon>
        <taxon>Ascomycota</taxon>
        <taxon>Pezizomycotina</taxon>
        <taxon>Sordariomycetes</taxon>
        <taxon>Xylariomycetidae</taxon>
        <taxon>Amphisphaeriales</taxon>
        <taxon>Sporocadaceae</taxon>
        <taxon>Seiridium</taxon>
    </lineage>
</organism>
<evidence type="ECO:0000256" key="1">
    <source>
        <dbReference type="SAM" id="MobiDB-lite"/>
    </source>
</evidence>
<name>A0ABR2UVT6_9PEZI</name>
<feature type="region of interest" description="Disordered" evidence="1">
    <location>
        <begin position="225"/>
        <end position="286"/>
    </location>
</feature>
<reference evidence="2 3" key="1">
    <citation type="journal article" date="2024" name="J. Plant Pathol.">
        <title>Sequence and assembly of the genome of Seiridium unicorne, isolate CBS 538.82, causal agent of cypress canker disease.</title>
        <authorList>
            <person name="Scali E."/>
            <person name="Rocca G.D."/>
            <person name="Danti R."/>
            <person name="Garbelotto M."/>
            <person name="Barberini S."/>
            <person name="Baroncelli R."/>
            <person name="Emiliani G."/>
        </authorList>
    </citation>
    <scope>NUCLEOTIDE SEQUENCE [LARGE SCALE GENOMIC DNA]</scope>
    <source>
        <strain evidence="2 3">BM-138-508</strain>
    </source>
</reference>
<protein>
    <submittedName>
        <fullName evidence="2">DUF6590 domain-containing protein</fullName>
    </submittedName>
</protein>
<keyword evidence="3" id="KW-1185">Reference proteome</keyword>
<feature type="compositionally biased region" description="Polar residues" evidence="1">
    <location>
        <begin position="245"/>
        <end position="255"/>
    </location>
</feature>
<evidence type="ECO:0000313" key="2">
    <source>
        <dbReference type="EMBL" id="KAK9418632.1"/>
    </source>
</evidence>
<accession>A0ABR2UVT6</accession>
<dbReference type="EMBL" id="JARVKF010000363">
    <property type="protein sequence ID" value="KAK9418632.1"/>
    <property type="molecule type" value="Genomic_DNA"/>
</dbReference>
<sequence>MKQKQVARTEEEPIPASLDNNEATEYLDPSLSLADKHDPVCPSSEDFQYHGVSPNAYVDSQHDNSEPLSYPGPSSYTSNRVRPLHGNPGRPTKLRDVSDDGHAYEQNREHLYQSYCGHAQVSISSRVYPSSTFQFGKVFTRGGIELMVKTHIPVLSAKEEVLHFGRDPVRLEVELAVEPLHWTARVDYSRLIEMTNESDVLFIGKIYEEDLDILKSNLDENWEDNREKHNHKHKVSRTKAGGSESGPSKDNTVPQLASPVPPITESPTSQSDGRAISVETSIPWGPPWMKKLKLELSWS</sequence>
<comment type="caution">
    <text evidence="2">The sequence shown here is derived from an EMBL/GenBank/DDBJ whole genome shotgun (WGS) entry which is preliminary data.</text>
</comment>